<dbReference type="InterPro" id="IPR036412">
    <property type="entry name" value="HAD-like_sf"/>
</dbReference>
<dbReference type="Pfam" id="PF13242">
    <property type="entry name" value="Hydrolase_like"/>
    <property type="match status" value="1"/>
</dbReference>
<keyword evidence="1" id="KW-0963">Cytoplasm</keyword>
<dbReference type="NCBIfam" id="TIGR01662">
    <property type="entry name" value="HAD-SF-IIIA"/>
    <property type="match status" value="1"/>
</dbReference>
<comment type="similarity">
    <text evidence="1">Belongs to the gmhB family.</text>
</comment>
<accession>A0ABW4YLT4</accession>
<dbReference type="EC" id="3.1.3.-" evidence="1"/>
<keyword evidence="1 2" id="KW-0378">Hydrolase</keyword>
<dbReference type="RefSeq" id="WP_377772996.1">
    <property type="nucleotide sequence ID" value="NZ_JBHUHO010000031.1"/>
</dbReference>
<dbReference type="GO" id="GO:0016787">
    <property type="term" value="F:hydrolase activity"/>
    <property type="evidence" value="ECO:0007669"/>
    <property type="project" value="UniProtKB-KW"/>
</dbReference>
<comment type="subcellular location">
    <subcellularLocation>
        <location evidence="1">Cytoplasm</location>
    </subcellularLocation>
</comment>
<dbReference type="EMBL" id="JBHUHO010000031">
    <property type="protein sequence ID" value="MFD2116621.1"/>
    <property type="molecule type" value="Genomic_DNA"/>
</dbReference>
<reference evidence="3" key="1">
    <citation type="journal article" date="2019" name="Int. J. Syst. Evol. Microbiol.">
        <title>The Global Catalogue of Microorganisms (GCM) 10K type strain sequencing project: providing services to taxonomists for standard genome sequencing and annotation.</title>
        <authorList>
            <consortium name="The Broad Institute Genomics Platform"/>
            <consortium name="The Broad Institute Genome Sequencing Center for Infectious Disease"/>
            <person name="Wu L."/>
            <person name="Ma J."/>
        </authorList>
    </citation>
    <scope>NUCLEOTIDE SEQUENCE [LARGE SCALE GENOMIC DNA]</scope>
    <source>
        <strain evidence="3">GH52</strain>
    </source>
</reference>
<dbReference type="SUPFAM" id="SSF56784">
    <property type="entry name" value="HAD-like"/>
    <property type="match status" value="1"/>
</dbReference>
<dbReference type="InterPro" id="IPR006549">
    <property type="entry name" value="HAD-SF_hydro_IIIA"/>
</dbReference>
<comment type="caution">
    <text evidence="2">The sequence shown here is derived from an EMBL/GenBank/DDBJ whole genome shotgun (WGS) entry which is preliminary data.</text>
</comment>
<keyword evidence="1" id="KW-0119">Carbohydrate metabolism</keyword>
<dbReference type="Gene3D" id="3.40.50.1000">
    <property type="entry name" value="HAD superfamily/HAD-like"/>
    <property type="match status" value="1"/>
</dbReference>
<dbReference type="PANTHER" id="PTHR42891:SF1">
    <property type="entry name" value="D-GLYCERO-BETA-D-MANNO-HEPTOSE-1,7-BISPHOSPHATE 7-PHOSPHATASE"/>
    <property type="match status" value="1"/>
</dbReference>
<name>A0ABW4YLT4_9BACL</name>
<dbReference type="InterPro" id="IPR023214">
    <property type="entry name" value="HAD_sf"/>
</dbReference>
<dbReference type="Proteomes" id="UP001597362">
    <property type="component" value="Unassembled WGS sequence"/>
</dbReference>
<evidence type="ECO:0000256" key="1">
    <source>
        <dbReference type="PIRNR" id="PIRNR004682"/>
    </source>
</evidence>
<gene>
    <name evidence="2" type="ORF">ACFSJH_12890</name>
</gene>
<dbReference type="NCBIfam" id="NF005264">
    <property type="entry name" value="PRK06769.1"/>
    <property type="match status" value="1"/>
</dbReference>
<sequence length="176" mass="20201">MKSSIEAVFIDRDGTIGGTGHFIHPNNFSLFPFTLEAIQKLKSFRMKVFAFTNQYRISRGDATYEEFEKQFRTFGFDDSFICPHEINENCICRKPNIGMLLEAARKYNLDLNKCVVIGDVGDTDMLAAHRVNAMKILVRTGWGNESLGQYRSNWLETSPDYIAENLLDAVEWISRQ</sequence>
<organism evidence="2 3">
    <name type="scientific">Paenibacillus yanchengensis</name>
    <dbReference type="NCBI Taxonomy" id="2035833"/>
    <lineage>
        <taxon>Bacteria</taxon>
        <taxon>Bacillati</taxon>
        <taxon>Bacillota</taxon>
        <taxon>Bacilli</taxon>
        <taxon>Bacillales</taxon>
        <taxon>Paenibacillaceae</taxon>
        <taxon>Paenibacillus</taxon>
    </lineage>
</organism>
<proteinExistence type="inferred from homology"/>
<evidence type="ECO:0000313" key="3">
    <source>
        <dbReference type="Proteomes" id="UP001597362"/>
    </source>
</evidence>
<dbReference type="PANTHER" id="PTHR42891">
    <property type="entry name" value="D-GLYCERO-BETA-D-MANNO-HEPTOSE-1,7-BISPHOSPHATE 7-PHOSPHATASE"/>
    <property type="match status" value="1"/>
</dbReference>
<protein>
    <recommendedName>
        <fullName evidence="1">D,D-heptose 1,7-bisphosphate phosphatase</fullName>
        <ecNumber evidence="1">3.1.3.-</ecNumber>
    </recommendedName>
</protein>
<dbReference type="PIRSF" id="PIRSF004682">
    <property type="entry name" value="GmhB"/>
    <property type="match status" value="1"/>
</dbReference>
<keyword evidence="3" id="KW-1185">Reference proteome</keyword>
<evidence type="ECO:0000313" key="2">
    <source>
        <dbReference type="EMBL" id="MFD2116621.1"/>
    </source>
</evidence>
<dbReference type="InterPro" id="IPR004446">
    <property type="entry name" value="Heptose_bisP_phosphatase"/>
</dbReference>